<dbReference type="Proteomes" id="UP000321805">
    <property type="component" value="Chromosome"/>
</dbReference>
<dbReference type="KEGG" id="bsol:FSW04_20470"/>
<dbReference type="PANTHER" id="PTHR31118">
    <property type="entry name" value="CYCLASE-LIKE PROTEIN 2"/>
    <property type="match status" value="1"/>
</dbReference>
<dbReference type="OrthoDB" id="7067800at2"/>
<dbReference type="PANTHER" id="PTHR31118:SF12">
    <property type="entry name" value="CYCLASE-LIKE PROTEIN 2"/>
    <property type="match status" value="1"/>
</dbReference>
<name>A0A5B8U998_9ACTN</name>
<dbReference type="Gene3D" id="3.50.30.50">
    <property type="entry name" value="Putative cyclase"/>
    <property type="match status" value="1"/>
</dbReference>
<keyword evidence="2" id="KW-1185">Reference proteome</keyword>
<evidence type="ECO:0000313" key="2">
    <source>
        <dbReference type="Proteomes" id="UP000321805"/>
    </source>
</evidence>
<dbReference type="AlphaFoldDB" id="A0A5B8U998"/>
<evidence type="ECO:0000313" key="1">
    <source>
        <dbReference type="EMBL" id="QEC49716.1"/>
    </source>
</evidence>
<reference evidence="1 2" key="1">
    <citation type="journal article" date="2018" name="J. Microbiol.">
        <title>Baekduia soli gen. nov., sp. nov., a novel bacterium isolated from the soil of Baekdu Mountain and proposal of a novel family name, Baekduiaceae fam. nov.</title>
        <authorList>
            <person name="An D.S."/>
            <person name="Siddiqi M.Z."/>
            <person name="Kim K.H."/>
            <person name="Yu H.S."/>
            <person name="Im W.T."/>
        </authorList>
    </citation>
    <scope>NUCLEOTIDE SEQUENCE [LARGE SCALE GENOMIC DNA]</scope>
    <source>
        <strain evidence="1 2">BR7-21</strain>
    </source>
</reference>
<dbReference type="GO" id="GO:0019441">
    <property type="term" value="P:L-tryptophan catabolic process to kynurenine"/>
    <property type="evidence" value="ECO:0007669"/>
    <property type="project" value="InterPro"/>
</dbReference>
<gene>
    <name evidence="1" type="ORF">FSW04_20470</name>
</gene>
<dbReference type="GO" id="GO:0004061">
    <property type="term" value="F:arylformamidase activity"/>
    <property type="evidence" value="ECO:0007669"/>
    <property type="project" value="InterPro"/>
</dbReference>
<accession>A0A5B8U998</accession>
<dbReference type="Pfam" id="PF04199">
    <property type="entry name" value="Cyclase"/>
    <property type="match status" value="1"/>
</dbReference>
<dbReference type="InterPro" id="IPR037175">
    <property type="entry name" value="KFase_sf"/>
</dbReference>
<organism evidence="1 2">
    <name type="scientific">Baekduia soli</name>
    <dbReference type="NCBI Taxonomy" id="496014"/>
    <lineage>
        <taxon>Bacteria</taxon>
        <taxon>Bacillati</taxon>
        <taxon>Actinomycetota</taxon>
        <taxon>Thermoleophilia</taxon>
        <taxon>Solirubrobacterales</taxon>
        <taxon>Baekduiaceae</taxon>
        <taxon>Baekduia</taxon>
    </lineage>
</organism>
<sequence length="235" mass="25578">MQDLSAIDLTTTTFVDLTQPLFSGMPGSKVHGRAEVWTEHPFPAGYPDGCHIAVTHIKLAVHLGTHVDAPRHFIPDGKTVDEFDLERFVRPAVTIHLPRQGSVPVTADELAPHMDEVQPGDFVFLYFGYAERFLDEDFHEHPYLTLDAAQYLLQRGVSGLGVDTVTPDMPAQHRPPDFDFPVHKTLLGVDVLIFENLGPGLAQIAGTRRLVVAAPLPLAGDGALVTPFAVVPAPA</sequence>
<proteinExistence type="predicted"/>
<dbReference type="EMBL" id="CP042430">
    <property type="protein sequence ID" value="QEC49716.1"/>
    <property type="molecule type" value="Genomic_DNA"/>
</dbReference>
<dbReference type="RefSeq" id="WP_146922081.1">
    <property type="nucleotide sequence ID" value="NZ_CP042430.1"/>
</dbReference>
<dbReference type="SUPFAM" id="SSF102198">
    <property type="entry name" value="Putative cyclase"/>
    <property type="match status" value="1"/>
</dbReference>
<protein>
    <submittedName>
        <fullName evidence="1">Cyclase family protein</fullName>
    </submittedName>
</protein>
<dbReference type="InterPro" id="IPR007325">
    <property type="entry name" value="KFase/CYL"/>
</dbReference>